<comment type="caution">
    <text evidence="2">The sequence shown here is derived from an EMBL/GenBank/DDBJ whole genome shotgun (WGS) entry which is preliminary data.</text>
</comment>
<dbReference type="Proteomes" id="UP001596035">
    <property type="component" value="Unassembled WGS sequence"/>
</dbReference>
<accession>A0ABW0DL92</accession>
<name>A0ABW0DL92_9ACTN</name>
<keyword evidence="3" id="KW-1185">Reference proteome</keyword>
<dbReference type="EMBL" id="JBHSKN010000007">
    <property type="protein sequence ID" value="MFC5239543.1"/>
    <property type="molecule type" value="Genomic_DNA"/>
</dbReference>
<dbReference type="InterPro" id="IPR054190">
    <property type="entry name" value="DUF6895"/>
</dbReference>
<evidence type="ECO:0000313" key="3">
    <source>
        <dbReference type="Proteomes" id="UP001596035"/>
    </source>
</evidence>
<protein>
    <submittedName>
        <fullName evidence="2">DUF6895 family protein</fullName>
    </submittedName>
</protein>
<organism evidence="2 3">
    <name type="scientific">Streptomyces atrovirens</name>
    <dbReference type="NCBI Taxonomy" id="285556"/>
    <lineage>
        <taxon>Bacteria</taxon>
        <taxon>Bacillati</taxon>
        <taxon>Actinomycetota</taxon>
        <taxon>Actinomycetes</taxon>
        <taxon>Kitasatosporales</taxon>
        <taxon>Streptomycetaceae</taxon>
        <taxon>Streptomyces</taxon>
    </lineage>
</organism>
<dbReference type="RefSeq" id="WP_344566353.1">
    <property type="nucleotide sequence ID" value="NZ_BAAATG010000050.1"/>
</dbReference>
<evidence type="ECO:0000259" key="1">
    <source>
        <dbReference type="Pfam" id="PF21836"/>
    </source>
</evidence>
<sequence length="307" mass="33944">MTAPVARSAHRVASRALDWLGRFHTLATFPAGTTAELADPDSTYKPLGETALVASLVLREGVAGPRQAHTARELLDFAWDQFRKGDLLYERQLRHPLMTDPLELYAHFARTGYRHTDLEQLLAQLHSLRSTHAAELLPNRRLAVANAARITGLVDHEDWPALSSATWLGATPEPWAIDWMTAYAVTHTVFHLTDWGASPGGLPAPLQAYLRTWLPVWVEVWREVAQWDLVGELLFVDACLDEPVCGAGPWEELAEVQRPDGLLPRDADPVPEDPVEAFTEHHHPTAVAVMAGTIALSRALNTPTPAR</sequence>
<dbReference type="Pfam" id="PF21836">
    <property type="entry name" value="DUF6895"/>
    <property type="match status" value="1"/>
</dbReference>
<proteinExistence type="predicted"/>
<reference evidence="3" key="1">
    <citation type="journal article" date="2019" name="Int. J. Syst. Evol. Microbiol.">
        <title>The Global Catalogue of Microorganisms (GCM) 10K type strain sequencing project: providing services to taxonomists for standard genome sequencing and annotation.</title>
        <authorList>
            <consortium name="The Broad Institute Genomics Platform"/>
            <consortium name="The Broad Institute Genome Sequencing Center for Infectious Disease"/>
            <person name="Wu L."/>
            <person name="Ma J."/>
        </authorList>
    </citation>
    <scope>NUCLEOTIDE SEQUENCE [LARGE SCALE GENOMIC DNA]</scope>
    <source>
        <strain evidence="3">CGMCC 4.7131</strain>
    </source>
</reference>
<feature type="domain" description="DUF6895" evidence="1">
    <location>
        <begin position="14"/>
        <end position="292"/>
    </location>
</feature>
<evidence type="ECO:0000313" key="2">
    <source>
        <dbReference type="EMBL" id="MFC5239543.1"/>
    </source>
</evidence>
<gene>
    <name evidence="2" type="ORF">ACFPWV_06395</name>
</gene>